<evidence type="ECO:0000256" key="1">
    <source>
        <dbReference type="ARBA" id="ARBA00004604"/>
    </source>
</evidence>
<name>A0A0N4UDN3_DRAME</name>
<dbReference type="AlphaFoldDB" id="A0A0N4UDN3"/>
<dbReference type="OrthoDB" id="25675at2759"/>
<organism evidence="6 8">
    <name type="scientific">Dracunculus medinensis</name>
    <name type="common">Guinea worm</name>
    <dbReference type="NCBI Taxonomy" id="318479"/>
    <lineage>
        <taxon>Eukaryota</taxon>
        <taxon>Metazoa</taxon>
        <taxon>Ecdysozoa</taxon>
        <taxon>Nematoda</taxon>
        <taxon>Chromadorea</taxon>
        <taxon>Rhabditida</taxon>
        <taxon>Spirurina</taxon>
        <taxon>Dracunculoidea</taxon>
        <taxon>Dracunculidae</taxon>
        <taxon>Dracunculus</taxon>
    </lineage>
</organism>
<dbReference type="GO" id="GO:0006364">
    <property type="term" value="P:rRNA processing"/>
    <property type="evidence" value="ECO:0007669"/>
    <property type="project" value="UniProtKB-KW"/>
</dbReference>
<dbReference type="PANTHER" id="PTHR12416">
    <property type="entry name" value="RRNA-PROCESSING PROTEIN UTP23 HOMOLOG"/>
    <property type="match status" value="1"/>
</dbReference>
<evidence type="ECO:0000256" key="4">
    <source>
        <dbReference type="ARBA" id="ARBA00023242"/>
    </source>
</evidence>
<dbReference type="STRING" id="318479.A0A0N4UDN3"/>
<dbReference type="SUPFAM" id="SSF88723">
    <property type="entry name" value="PIN domain-like"/>
    <property type="match status" value="1"/>
</dbReference>
<reference evidence="5 7" key="2">
    <citation type="submission" date="2018-11" db="EMBL/GenBank/DDBJ databases">
        <authorList>
            <consortium name="Pathogen Informatics"/>
        </authorList>
    </citation>
    <scope>NUCLEOTIDE SEQUENCE [LARGE SCALE GENOMIC DNA]</scope>
</reference>
<evidence type="ECO:0000313" key="8">
    <source>
        <dbReference type="WBParaSite" id="DME_0000545001-mRNA-1"/>
    </source>
</evidence>
<keyword evidence="7" id="KW-1185">Reference proteome</keyword>
<dbReference type="GO" id="GO:0032040">
    <property type="term" value="C:small-subunit processome"/>
    <property type="evidence" value="ECO:0007669"/>
    <property type="project" value="InterPro"/>
</dbReference>
<reference evidence="8" key="1">
    <citation type="submission" date="2017-02" db="UniProtKB">
        <authorList>
            <consortium name="WormBaseParasite"/>
        </authorList>
    </citation>
    <scope>IDENTIFICATION</scope>
</reference>
<dbReference type="InterPro" id="IPR006984">
    <property type="entry name" value="Fcf1/UTP23"/>
</dbReference>
<evidence type="ECO:0000256" key="2">
    <source>
        <dbReference type="ARBA" id="ARBA00022517"/>
    </source>
</evidence>
<dbReference type="Pfam" id="PF04900">
    <property type="entry name" value="Fcf1"/>
    <property type="match status" value="1"/>
</dbReference>
<dbReference type="Proteomes" id="UP000038040">
    <property type="component" value="Unplaced"/>
</dbReference>
<gene>
    <name evidence="5" type="ORF">DME_LOCUS9249</name>
</gene>
<accession>A0A0N4UDN3</accession>
<dbReference type="WBParaSite" id="DME_0000545001-mRNA-1">
    <property type="protein sequence ID" value="DME_0000545001-mRNA-1"/>
    <property type="gene ID" value="DME_0000545001"/>
</dbReference>
<proteinExistence type="predicted"/>
<keyword evidence="4" id="KW-0539">Nucleus</keyword>
<dbReference type="Proteomes" id="UP000274756">
    <property type="component" value="Unassembled WGS sequence"/>
</dbReference>
<evidence type="ECO:0000256" key="3">
    <source>
        <dbReference type="ARBA" id="ARBA00022552"/>
    </source>
</evidence>
<dbReference type="EMBL" id="UYYG01001178">
    <property type="protein sequence ID" value="VDN59276.1"/>
    <property type="molecule type" value="Genomic_DNA"/>
</dbReference>
<sequence>MKVKRYKRMKRIISIYRNNFNFHPPFRVLVDGTFALAALKNQINLREQMPKYLNEVVPIFNLLEKNNYGPKPASVCLYDMARKMRKNETKYFIATQDHELTDSLRELIGVPILFIKFKSILIDKISVSTLQVGKSFLFCNNFRKFILLVT</sequence>
<comment type="subcellular location">
    <subcellularLocation>
        <location evidence="1">Nucleus</location>
        <location evidence="1">Nucleolus</location>
    </subcellularLocation>
</comment>
<evidence type="ECO:0000313" key="7">
    <source>
        <dbReference type="Proteomes" id="UP000274756"/>
    </source>
</evidence>
<dbReference type="Gene3D" id="3.40.50.1010">
    <property type="entry name" value="5'-nuclease"/>
    <property type="match status" value="2"/>
</dbReference>
<evidence type="ECO:0000313" key="5">
    <source>
        <dbReference type="EMBL" id="VDN59276.1"/>
    </source>
</evidence>
<protein>
    <submittedName>
        <fullName evidence="8">PINc domain-containing protein</fullName>
    </submittedName>
</protein>
<evidence type="ECO:0000313" key="6">
    <source>
        <dbReference type="Proteomes" id="UP000038040"/>
    </source>
</evidence>
<keyword evidence="2" id="KW-0690">Ribosome biogenesis</keyword>
<dbReference type="InterPro" id="IPR029060">
    <property type="entry name" value="PIN-like_dom_sf"/>
</dbReference>
<keyword evidence="3" id="KW-0698">rRNA processing</keyword>